<feature type="region of interest" description="Disordered" evidence="1">
    <location>
        <begin position="79"/>
        <end position="105"/>
    </location>
</feature>
<evidence type="ECO:0000256" key="1">
    <source>
        <dbReference type="SAM" id="MobiDB-lite"/>
    </source>
</evidence>
<evidence type="ECO:0000313" key="3">
    <source>
        <dbReference type="Proteomes" id="UP000000724"/>
    </source>
</evidence>
<name>B6HAE1_PENRW</name>
<gene>
    <name evidence="2" type="ORF">Pc16g12500</name>
    <name evidence="2" type="ORF">PCH_Pc16g12500</name>
</gene>
<dbReference type="HOGENOM" id="CLU_2237475_0_0_1"/>
<reference evidence="2 3" key="1">
    <citation type="journal article" date="2008" name="Nat. Biotechnol.">
        <title>Genome sequencing and analysis of the filamentous fungus Penicillium chrysogenum.</title>
        <authorList>
            <person name="van den Berg M.A."/>
            <person name="Albang R."/>
            <person name="Albermann K."/>
            <person name="Badger J.H."/>
            <person name="Daran J.-M."/>
            <person name="Driessen A.J.M."/>
            <person name="Garcia-Estrada C."/>
            <person name="Fedorova N.D."/>
            <person name="Harris D.M."/>
            <person name="Heijne W.H.M."/>
            <person name="Joardar V.S."/>
            <person name="Kiel J.A.K.W."/>
            <person name="Kovalchuk A."/>
            <person name="Martin J.F."/>
            <person name="Nierman W.C."/>
            <person name="Nijland J.G."/>
            <person name="Pronk J.T."/>
            <person name="Roubos J.A."/>
            <person name="van der Klei I.J."/>
            <person name="van Peij N.N.M.E."/>
            <person name="Veenhuis M."/>
            <person name="von Doehren H."/>
            <person name="Wagner C."/>
            <person name="Wortman J.R."/>
            <person name="Bovenberg R.A.L."/>
        </authorList>
    </citation>
    <scope>NUCLEOTIDE SEQUENCE [LARGE SCALE GENOMIC DNA]</scope>
    <source>
        <strain evidence="3">ATCC 28089 / DSM 1075 / NRRL 1951 / Wisconsin 54-1255</strain>
    </source>
</reference>
<organism evidence="2 3">
    <name type="scientific">Penicillium rubens (strain ATCC 28089 / DSM 1075 / NRRL 1951 / Wisconsin 54-1255)</name>
    <name type="common">Penicillium chrysogenum</name>
    <dbReference type="NCBI Taxonomy" id="500485"/>
    <lineage>
        <taxon>Eukaryota</taxon>
        <taxon>Fungi</taxon>
        <taxon>Dikarya</taxon>
        <taxon>Ascomycota</taxon>
        <taxon>Pezizomycotina</taxon>
        <taxon>Eurotiomycetes</taxon>
        <taxon>Eurotiomycetidae</taxon>
        <taxon>Eurotiales</taxon>
        <taxon>Aspergillaceae</taxon>
        <taxon>Penicillium</taxon>
        <taxon>Penicillium chrysogenum species complex</taxon>
    </lineage>
</organism>
<keyword evidence="3" id="KW-1185">Reference proteome</keyword>
<evidence type="ECO:0000313" key="2">
    <source>
        <dbReference type="EMBL" id="CAP93920.1"/>
    </source>
</evidence>
<feature type="compositionally biased region" description="Polar residues" evidence="1">
    <location>
        <begin position="81"/>
        <end position="105"/>
    </location>
</feature>
<dbReference type="AlphaFoldDB" id="B6HAE1"/>
<protein>
    <submittedName>
        <fullName evidence="2">Uncharacterized protein</fullName>
    </submittedName>
</protein>
<dbReference type="EMBL" id="AM920431">
    <property type="protein sequence ID" value="CAP93920.1"/>
    <property type="molecule type" value="Genomic_DNA"/>
</dbReference>
<dbReference type="VEuPathDB" id="FungiDB:PCH_Pc16g12500"/>
<proteinExistence type="predicted"/>
<accession>B6HAE1</accession>
<sequence>MDKHSVTCRALAKIRWAAVGTPSPRSELEVRDWARYSGGVCCVVRAYAGYVGTCALDLSLQVSTTTAEKALSCCKRGAIPRTTSSYPNSPEDQSYQMSPNHSIPK</sequence>
<dbReference type="Proteomes" id="UP000000724">
    <property type="component" value="Contig Pc00c16"/>
</dbReference>